<proteinExistence type="predicted"/>
<dbReference type="OrthoDB" id="426849at2"/>
<dbReference type="InterPro" id="IPR007393">
    <property type="entry name" value="YlxR_dom"/>
</dbReference>
<dbReference type="Pfam" id="PF04296">
    <property type="entry name" value="YlxR"/>
    <property type="match status" value="1"/>
</dbReference>
<organism evidence="2 3">
    <name type="scientific">Rubidibacter lacunae KORDI 51-2</name>
    <dbReference type="NCBI Taxonomy" id="582515"/>
    <lineage>
        <taxon>Bacteria</taxon>
        <taxon>Bacillati</taxon>
        <taxon>Cyanobacteriota</taxon>
        <taxon>Cyanophyceae</taxon>
        <taxon>Oscillatoriophycideae</taxon>
        <taxon>Chroococcales</taxon>
        <taxon>Aphanothecaceae</taxon>
        <taxon>Rubidibacter</taxon>
    </lineage>
</organism>
<dbReference type="RefSeq" id="WP_022606905.1">
    <property type="nucleotide sequence ID" value="NZ_ASSJ01000049.1"/>
</dbReference>
<feature type="domain" description="YlxR" evidence="1">
    <location>
        <begin position="6"/>
        <end position="77"/>
    </location>
</feature>
<evidence type="ECO:0000313" key="3">
    <source>
        <dbReference type="Proteomes" id="UP000016960"/>
    </source>
</evidence>
<dbReference type="PANTHER" id="PTHR34215">
    <property type="entry name" value="BLL0784 PROTEIN"/>
    <property type="match status" value="1"/>
</dbReference>
<dbReference type="EMBL" id="ASSJ01000049">
    <property type="protein sequence ID" value="ERN41387.1"/>
    <property type="molecule type" value="Genomic_DNA"/>
</dbReference>
<reference evidence="2 3" key="1">
    <citation type="submission" date="2013-05" db="EMBL/GenBank/DDBJ databases">
        <title>Draft genome sequence of Rubidibacter lacunae KORDI 51-2.</title>
        <authorList>
            <person name="Choi D.H."/>
            <person name="Noh J.H."/>
            <person name="Kwon K.-K."/>
            <person name="Lee J.-H."/>
            <person name="Ryu J.-Y."/>
        </authorList>
    </citation>
    <scope>NUCLEOTIDE SEQUENCE [LARGE SCALE GENOMIC DNA]</scope>
    <source>
        <strain evidence="2 3">KORDI 51-2</strain>
    </source>
</reference>
<name>U5DKE3_9CHRO</name>
<accession>U5DKE3</accession>
<dbReference type="AlphaFoldDB" id="U5DKE3"/>
<comment type="caution">
    <text evidence="2">The sequence shown here is derived from an EMBL/GenBank/DDBJ whole genome shotgun (WGS) entry which is preliminary data.</text>
</comment>
<dbReference type="InterPro" id="IPR035931">
    <property type="entry name" value="YlxR-like_sf"/>
</dbReference>
<evidence type="ECO:0000259" key="1">
    <source>
        <dbReference type="Pfam" id="PF04296"/>
    </source>
</evidence>
<dbReference type="SUPFAM" id="SSF64376">
    <property type="entry name" value="YlxR-like"/>
    <property type="match status" value="1"/>
</dbReference>
<protein>
    <recommendedName>
        <fullName evidence="1">YlxR domain-containing protein</fullName>
    </recommendedName>
</protein>
<keyword evidence="3" id="KW-1185">Reference proteome</keyword>
<dbReference type="STRING" id="582515.KR51_00019550"/>
<dbReference type="PANTHER" id="PTHR34215:SF1">
    <property type="entry name" value="YLXR DOMAIN-CONTAINING PROTEIN"/>
    <property type="match status" value="1"/>
</dbReference>
<dbReference type="InParanoid" id="U5DKE3"/>
<dbReference type="Gene3D" id="3.30.1230.10">
    <property type="entry name" value="YlxR-like"/>
    <property type="match status" value="1"/>
</dbReference>
<dbReference type="Proteomes" id="UP000016960">
    <property type="component" value="Unassembled WGS sequence"/>
</dbReference>
<dbReference type="PATRIC" id="fig|582515.4.peg.2199"/>
<dbReference type="eggNOG" id="COG2740">
    <property type="taxonomic scope" value="Bacteria"/>
</dbReference>
<dbReference type="InterPro" id="IPR037465">
    <property type="entry name" value="YlxR"/>
</dbReference>
<evidence type="ECO:0000313" key="2">
    <source>
        <dbReference type="EMBL" id="ERN41387.1"/>
    </source>
</evidence>
<sequence length="87" mass="9950">MPPNYRRCVSCRRSGPKASFWRVVRVFPSQTVQLDEGIGRSAYICPQAACLRISRRKNRLGRALKTAVPETIYEQLSERLVARAAER</sequence>
<gene>
    <name evidence="2" type="ORF">KR51_00019550</name>
</gene>